<dbReference type="SUPFAM" id="SSF48179">
    <property type="entry name" value="6-phosphogluconate dehydrogenase C-terminal domain-like"/>
    <property type="match status" value="2"/>
</dbReference>
<dbReference type="PANTHER" id="PTHR23309:SF51">
    <property type="entry name" value="3-HYDROXYACYL-COA DEHYDROGENASE-RELATED"/>
    <property type="match status" value="1"/>
</dbReference>
<keyword evidence="3" id="KW-0276">Fatty acid metabolism</keyword>
<dbReference type="GeneID" id="78254969"/>
<name>A0A075NYV8_9ALTE</name>
<evidence type="ECO:0000256" key="9">
    <source>
        <dbReference type="ARBA" id="ARBA00023235"/>
    </source>
</evidence>
<keyword evidence="7" id="KW-0443">Lipid metabolism</keyword>
<evidence type="ECO:0000256" key="2">
    <source>
        <dbReference type="ARBA" id="ARBA00005005"/>
    </source>
</evidence>
<dbReference type="eggNOG" id="COG1250">
    <property type="taxonomic scope" value="Bacteria"/>
</dbReference>
<evidence type="ECO:0000256" key="12">
    <source>
        <dbReference type="ARBA" id="ARBA00049556"/>
    </source>
</evidence>
<evidence type="ECO:0000256" key="3">
    <source>
        <dbReference type="ARBA" id="ARBA00022832"/>
    </source>
</evidence>
<dbReference type="InterPro" id="IPR029045">
    <property type="entry name" value="ClpP/crotonase-like_dom_sf"/>
</dbReference>
<dbReference type="UniPathway" id="UPA00659"/>
<dbReference type="InterPro" id="IPR036291">
    <property type="entry name" value="NAD(P)-bd_dom_sf"/>
</dbReference>
<keyword evidence="5" id="KW-0560">Oxidoreductase</keyword>
<dbReference type="CDD" id="cd06558">
    <property type="entry name" value="crotonase-like"/>
    <property type="match status" value="1"/>
</dbReference>
<evidence type="ECO:0000256" key="1">
    <source>
        <dbReference type="ARBA" id="ARBA00004275"/>
    </source>
</evidence>
<dbReference type="FunFam" id="1.10.1040.50:FF:000006">
    <property type="entry name" value="Peroxisomal bifunctional enzyme"/>
    <property type="match status" value="1"/>
</dbReference>
<dbReference type="GO" id="GO:0016853">
    <property type="term" value="F:isomerase activity"/>
    <property type="evidence" value="ECO:0007669"/>
    <property type="project" value="UniProtKB-KW"/>
</dbReference>
<dbReference type="eggNOG" id="COG1024">
    <property type="taxonomic scope" value="Bacteria"/>
</dbReference>
<evidence type="ECO:0000256" key="4">
    <source>
        <dbReference type="ARBA" id="ARBA00022963"/>
    </source>
</evidence>
<dbReference type="Pfam" id="PF02737">
    <property type="entry name" value="3HCDH_N"/>
    <property type="match status" value="1"/>
</dbReference>
<comment type="subcellular location">
    <subcellularLocation>
        <location evidence="1">Peroxisome</location>
    </subcellularLocation>
</comment>
<dbReference type="Pfam" id="PF00378">
    <property type="entry name" value="ECH_1"/>
    <property type="match status" value="1"/>
</dbReference>
<evidence type="ECO:0000259" key="14">
    <source>
        <dbReference type="Pfam" id="PF02737"/>
    </source>
</evidence>
<dbReference type="InterPro" id="IPR006108">
    <property type="entry name" value="3HC_DH_C"/>
</dbReference>
<dbReference type="Gene3D" id="3.90.226.10">
    <property type="entry name" value="2-enoyl-CoA Hydratase, Chain A, domain 1"/>
    <property type="match status" value="1"/>
</dbReference>
<evidence type="ECO:0000313" key="15">
    <source>
        <dbReference type="EMBL" id="AIF98733.1"/>
    </source>
</evidence>
<dbReference type="RefSeq" id="WP_044056892.1">
    <property type="nucleotide sequence ID" value="NZ_CAJXAX010000001.1"/>
</dbReference>
<dbReference type="Proteomes" id="UP000056090">
    <property type="component" value="Chromosome"/>
</dbReference>
<proteinExistence type="predicted"/>
<dbReference type="KEGG" id="aal:EP13_08580"/>
<dbReference type="InterPro" id="IPR001753">
    <property type="entry name" value="Enoyl-CoA_hydra/iso"/>
</dbReference>
<evidence type="ECO:0000256" key="10">
    <source>
        <dbReference type="ARBA" id="ARBA00023239"/>
    </source>
</evidence>
<dbReference type="GO" id="GO:0004300">
    <property type="term" value="F:enoyl-CoA hydratase activity"/>
    <property type="evidence" value="ECO:0007669"/>
    <property type="project" value="UniProtKB-ARBA"/>
</dbReference>
<evidence type="ECO:0000256" key="8">
    <source>
        <dbReference type="ARBA" id="ARBA00023140"/>
    </source>
</evidence>
<keyword evidence="16" id="KW-1185">Reference proteome</keyword>
<feature type="domain" description="3-hydroxyacyl-CoA dehydrogenase C-terminal" evidence="13">
    <location>
        <begin position="480"/>
        <end position="573"/>
    </location>
</feature>
<dbReference type="GO" id="GO:0003857">
    <property type="term" value="F:(3S)-3-hydroxyacyl-CoA dehydrogenase (NAD+) activity"/>
    <property type="evidence" value="ECO:0007669"/>
    <property type="project" value="UniProtKB-EC"/>
</dbReference>
<keyword evidence="4" id="KW-0442">Lipid degradation</keyword>
<keyword evidence="11" id="KW-0511">Multifunctional enzyme</keyword>
<sequence length="706" mass="76221">MTQAENNAVMYEVKDGVAKLVMQSAPVNALSRALRMGLIDGVTNALQDDSVSTIVITSSLPIFSGGADISEFSGGDLSPMLPEVLDKIEHASKPVVAVLPGPAFGGGLELALACHHRITFASNKVGLPEVNLGILPGAGGTQRLPRLVDAQTALTMIVTGKPTPVTKLPGVFDKISETPESLLADTRDYLSSLNGSNAIKRTCDITLSMDEKTQAVFDAVTQQTQKTTKGFYAPLKCIEAVRGAYTLAFEDGLKNESKLFLACMATPQARAQQHFFFAERAAGHVNDFDKSTPERAINRVAIIGAGTMGGGIAMNFANAGIPVTLLELKEEALEKGLALIRKNYENSAKKGKLTQAQVEARMSLLSGTTAYEDLADVDLVIEAVFEKMEVKKAVFSTLDSVCKPGAILASNTSTLDIDEIATATSRPEDVIGLHFFSPANVMKLLEVVKAEKTAPDVIKTCMKMAKKIRKVAVLVGVCFGFVGNRMIEPYGREANRLLLEGASPEQVDRVLTEFGMPMGPFTMGDMAGLDIGYYVRQSRQEHISHDPAYGAVADRLVEMGRNGLKSGRGAYQYEPGSRVPIPDPEVLDIAKKEAHRLGVKQRSDISDEEILVRVMFTLINEGACILEEGIAAKSSDIDVIYVYGYGFPVYRGGPMQYADEVGLGTILDKLVTYRDQLGDYGDMWLQPSDLLISLAKDGGTFKHYQK</sequence>
<feature type="domain" description="3-hydroxyacyl-CoA dehydrogenase C-terminal" evidence="13">
    <location>
        <begin position="611"/>
        <end position="696"/>
    </location>
</feature>
<keyword evidence="9" id="KW-0413">Isomerase</keyword>
<feature type="domain" description="3-hydroxyacyl-CoA dehydrogenase NAD binding" evidence="14">
    <location>
        <begin position="300"/>
        <end position="476"/>
    </location>
</feature>
<evidence type="ECO:0000256" key="6">
    <source>
        <dbReference type="ARBA" id="ARBA00023027"/>
    </source>
</evidence>
<dbReference type="EMBL" id="CP008849">
    <property type="protein sequence ID" value="AIF98733.1"/>
    <property type="molecule type" value="Genomic_DNA"/>
</dbReference>
<evidence type="ECO:0000256" key="7">
    <source>
        <dbReference type="ARBA" id="ARBA00023098"/>
    </source>
</evidence>
<dbReference type="SUPFAM" id="SSF52096">
    <property type="entry name" value="ClpP/crotonase"/>
    <property type="match status" value="1"/>
</dbReference>
<dbReference type="GO" id="GO:0070403">
    <property type="term" value="F:NAD+ binding"/>
    <property type="evidence" value="ECO:0007669"/>
    <property type="project" value="InterPro"/>
</dbReference>
<protein>
    <submittedName>
        <fullName evidence="15">3-hydroxyacyl-CoA dehydrogenase</fullName>
    </submittedName>
</protein>
<dbReference type="AlphaFoldDB" id="A0A075NYV8"/>
<accession>A0A075NYV8</accession>
<dbReference type="SUPFAM" id="SSF51735">
    <property type="entry name" value="NAD(P)-binding Rossmann-fold domains"/>
    <property type="match status" value="1"/>
</dbReference>
<dbReference type="PANTHER" id="PTHR23309">
    <property type="entry name" value="3-HYDROXYACYL-COA DEHYROGENASE"/>
    <property type="match status" value="1"/>
</dbReference>
<keyword evidence="8" id="KW-0576">Peroxisome</keyword>
<dbReference type="InterPro" id="IPR008927">
    <property type="entry name" value="6-PGluconate_DH-like_C_sf"/>
</dbReference>
<dbReference type="Gene3D" id="3.40.50.720">
    <property type="entry name" value="NAD(P)-binding Rossmann-like Domain"/>
    <property type="match status" value="1"/>
</dbReference>
<evidence type="ECO:0000259" key="13">
    <source>
        <dbReference type="Pfam" id="PF00725"/>
    </source>
</evidence>
<comment type="pathway">
    <text evidence="2">Lipid metabolism; fatty acid beta-oxidation.</text>
</comment>
<evidence type="ECO:0000256" key="5">
    <source>
        <dbReference type="ARBA" id="ARBA00023002"/>
    </source>
</evidence>
<dbReference type="GO" id="GO:0006635">
    <property type="term" value="P:fatty acid beta-oxidation"/>
    <property type="evidence" value="ECO:0007669"/>
    <property type="project" value="UniProtKB-UniPathway"/>
</dbReference>
<organism evidence="15 16">
    <name type="scientific">Alteromonas australica</name>
    <dbReference type="NCBI Taxonomy" id="589873"/>
    <lineage>
        <taxon>Bacteria</taxon>
        <taxon>Pseudomonadati</taxon>
        <taxon>Pseudomonadota</taxon>
        <taxon>Gammaproteobacteria</taxon>
        <taxon>Alteromonadales</taxon>
        <taxon>Alteromonadaceae</taxon>
        <taxon>Alteromonas/Salinimonas group</taxon>
        <taxon>Alteromonas</taxon>
    </lineage>
</organism>
<comment type="catalytic activity">
    <reaction evidence="12">
        <text>a (3S)-3-hydroxyacyl-CoA + NAD(+) = a 3-oxoacyl-CoA + NADH + H(+)</text>
        <dbReference type="Rhea" id="RHEA:22432"/>
        <dbReference type="ChEBI" id="CHEBI:15378"/>
        <dbReference type="ChEBI" id="CHEBI:57318"/>
        <dbReference type="ChEBI" id="CHEBI:57540"/>
        <dbReference type="ChEBI" id="CHEBI:57945"/>
        <dbReference type="ChEBI" id="CHEBI:90726"/>
        <dbReference type="EC" id="1.1.1.35"/>
    </reaction>
</comment>
<evidence type="ECO:0000313" key="16">
    <source>
        <dbReference type="Proteomes" id="UP000056090"/>
    </source>
</evidence>
<keyword evidence="10" id="KW-0456">Lyase</keyword>
<evidence type="ECO:0000256" key="11">
    <source>
        <dbReference type="ARBA" id="ARBA00023268"/>
    </source>
</evidence>
<dbReference type="Pfam" id="PF00725">
    <property type="entry name" value="3HCDH"/>
    <property type="match status" value="2"/>
</dbReference>
<dbReference type="InterPro" id="IPR006176">
    <property type="entry name" value="3-OHacyl-CoA_DH_NAD-bd"/>
</dbReference>
<dbReference type="Gene3D" id="1.10.1040.50">
    <property type="match status" value="1"/>
</dbReference>
<keyword evidence="6" id="KW-0520">NAD</keyword>
<gene>
    <name evidence="15" type="ORF">EP13_08580</name>
</gene>
<dbReference type="FunFam" id="3.40.50.720:FF:000009">
    <property type="entry name" value="Fatty oxidation complex, alpha subunit"/>
    <property type="match status" value="1"/>
</dbReference>
<reference evidence="15 16" key="1">
    <citation type="submission" date="2014-06" db="EMBL/GenBank/DDBJ databases">
        <title>Genomes of Alteromonas australica, a world apart.</title>
        <authorList>
            <person name="Gonzaga A."/>
            <person name="Lopez-Perez M."/>
            <person name="Rodriguez-Valera F."/>
        </authorList>
    </citation>
    <scope>NUCLEOTIDE SEQUENCE [LARGE SCALE GENOMIC DNA]</scope>
    <source>
        <strain evidence="15 16">H 17</strain>
    </source>
</reference>